<comment type="caution">
    <text evidence="2">The sequence shown here is derived from an EMBL/GenBank/DDBJ whole genome shotgun (WGS) entry which is preliminary data.</text>
</comment>
<proteinExistence type="predicted"/>
<feature type="compositionally biased region" description="Basic and acidic residues" evidence="1">
    <location>
        <begin position="1"/>
        <end position="10"/>
    </location>
</feature>
<dbReference type="EMBL" id="JAVHNQ010000015">
    <property type="protein sequence ID" value="KAK6332251.1"/>
    <property type="molecule type" value="Genomic_DNA"/>
</dbReference>
<accession>A0AAV9TZC5</accession>
<sequence length="202" mass="22968">MSVAKEEVPSKRQRSGAITPGLPTPLFPDGGWFTIKSTPITITGSKEQIIQTLLRFEAYHTWNNFIPRTTDIVDPDPHDPTDPAASTSQTQPSKDRRVGTTMTFYARMFASLPFLKVKSSEEITTINKEKGIIAWRARHVECERVHVITEADEYGTCRYESFETFQKTPMTVAIRALLSLALQMRFDEWSRDLKAAVEAQNW</sequence>
<reference evidence="2 3" key="1">
    <citation type="submission" date="2019-10" db="EMBL/GenBank/DDBJ databases">
        <authorList>
            <person name="Palmer J.M."/>
        </authorList>
    </citation>
    <scope>NUCLEOTIDE SEQUENCE [LARGE SCALE GENOMIC DNA]</scope>
    <source>
        <strain evidence="2 3">TWF696</strain>
    </source>
</reference>
<evidence type="ECO:0000313" key="3">
    <source>
        <dbReference type="Proteomes" id="UP001375240"/>
    </source>
</evidence>
<dbReference type="Proteomes" id="UP001375240">
    <property type="component" value="Unassembled WGS sequence"/>
</dbReference>
<feature type="region of interest" description="Disordered" evidence="1">
    <location>
        <begin position="1"/>
        <end position="23"/>
    </location>
</feature>
<name>A0AAV9TZC5_9PEZI</name>
<evidence type="ECO:0000313" key="2">
    <source>
        <dbReference type="EMBL" id="KAK6332251.1"/>
    </source>
</evidence>
<evidence type="ECO:0000256" key="1">
    <source>
        <dbReference type="SAM" id="MobiDB-lite"/>
    </source>
</evidence>
<dbReference type="AlphaFoldDB" id="A0AAV9TZC5"/>
<gene>
    <name evidence="2" type="ORF">TWF696_002972</name>
</gene>
<keyword evidence="3" id="KW-1185">Reference proteome</keyword>
<protein>
    <submittedName>
        <fullName evidence="2">Uncharacterized protein</fullName>
    </submittedName>
</protein>
<feature type="region of interest" description="Disordered" evidence="1">
    <location>
        <begin position="70"/>
        <end position="96"/>
    </location>
</feature>
<organism evidence="2 3">
    <name type="scientific">Orbilia brochopaga</name>
    <dbReference type="NCBI Taxonomy" id="3140254"/>
    <lineage>
        <taxon>Eukaryota</taxon>
        <taxon>Fungi</taxon>
        <taxon>Dikarya</taxon>
        <taxon>Ascomycota</taxon>
        <taxon>Pezizomycotina</taxon>
        <taxon>Orbiliomycetes</taxon>
        <taxon>Orbiliales</taxon>
        <taxon>Orbiliaceae</taxon>
        <taxon>Orbilia</taxon>
    </lineage>
</organism>